<evidence type="ECO:0000256" key="6">
    <source>
        <dbReference type="ARBA" id="ARBA00023128"/>
    </source>
</evidence>
<feature type="compositionally biased region" description="Polar residues" evidence="9">
    <location>
        <begin position="78"/>
        <end position="88"/>
    </location>
</feature>
<keyword evidence="7 8" id="KW-0472">Membrane</keyword>
<feature type="region of interest" description="Disordered" evidence="9">
    <location>
        <begin position="72"/>
        <end position="94"/>
    </location>
</feature>
<evidence type="ECO:0000256" key="2">
    <source>
        <dbReference type="ARBA" id="ARBA00004443"/>
    </source>
</evidence>
<reference evidence="10" key="2">
    <citation type="submission" date="2023-05" db="EMBL/GenBank/DDBJ databases">
        <authorList>
            <consortium name="Lawrence Berkeley National Laboratory"/>
            <person name="Steindorff A."/>
            <person name="Hensen N."/>
            <person name="Bonometti L."/>
            <person name="Westerberg I."/>
            <person name="Brannstrom I.O."/>
            <person name="Guillou S."/>
            <person name="Cros-Aarteil S."/>
            <person name="Calhoun S."/>
            <person name="Haridas S."/>
            <person name="Kuo A."/>
            <person name="Mondo S."/>
            <person name="Pangilinan J."/>
            <person name="Riley R."/>
            <person name="Labutti K."/>
            <person name="Andreopoulos B."/>
            <person name="Lipzen A."/>
            <person name="Chen C."/>
            <person name="Yanf M."/>
            <person name="Daum C."/>
            <person name="Ng V."/>
            <person name="Clum A."/>
            <person name="Ohm R."/>
            <person name="Martin F."/>
            <person name="Silar P."/>
            <person name="Natvig D."/>
            <person name="Lalanne C."/>
            <person name="Gautier V."/>
            <person name="Ament-Velasquez S.L."/>
            <person name="Kruys A."/>
            <person name="Hutchinson M.I."/>
            <person name="Powell A.J."/>
            <person name="Barry K."/>
            <person name="Miller A.N."/>
            <person name="Grigoriev I.V."/>
            <person name="Debuchy R."/>
            <person name="Gladieux P."/>
            <person name="Thoren M.H."/>
            <person name="Johannesson H."/>
        </authorList>
    </citation>
    <scope>NUCLEOTIDE SEQUENCE</scope>
    <source>
        <strain evidence="10">CBS 538.74</strain>
    </source>
</reference>
<evidence type="ECO:0000256" key="8">
    <source>
        <dbReference type="RuleBase" id="RU367062"/>
    </source>
</evidence>
<comment type="similarity">
    <text evidence="3 8">Belongs to the ATP25 family.</text>
</comment>
<evidence type="ECO:0000313" key="10">
    <source>
        <dbReference type="EMBL" id="KAK4150162.1"/>
    </source>
</evidence>
<evidence type="ECO:0000256" key="4">
    <source>
        <dbReference type="ARBA" id="ARBA00022792"/>
    </source>
</evidence>
<comment type="caution">
    <text evidence="10">The sequence shown here is derived from an EMBL/GenBank/DDBJ whole genome shotgun (WGS) entry which is preliminary data.</text>
</comment>
<keyword evidence="6 8" id="KW-0496">Mitochondrion</keyword>
<evidence type="ECO:0000256" key="7">
    <source>
        <dbReference type="ARBA" id="ARBA00023136"/>
    </source>
</evidence>
<protein>
    <recommendedName>
        <fullName evidence="8">ATPase synthesis protein 25</fullName>
    </recommendedName>
</protein>
<dbReference type="InterPro" id="IPR043519">
    <property type="entry name" value="NT_sf"/>
</dbReference>
<sequence>MAPASALRAARCSACSLSALRLFIGSNLAGSQIRTPLTTAKNHRFAPITVVAFSTFRPTPRLLVSPAIVERAKEQPTEGDQSAASSPETKGEEDVPWYMQVEAPRHPTLVHEPAPLPDIPDDAPKLTEPLLKFVADELGLDQLSLLDLREMDPPPALGPELIMLFGTARSERHLHVSADRLVRWLRGRGITATADGLLGRNELKIKLRRLARKAKLLGNSGVMRGGDDGISTGWVCVNLGLVGGSHEEMEMVDEQGRSTGFGVPQTGTTMVVQMLTESRRQDLDLESLWGGMLNRSLEKATSFRLVDAGSSSTILEK</sequence>
<evidence type="ECO:0000256" key="1">
    <source>
        <dbReference type="ARBA" id="ARBA00003470"/>
    </source>
</evidence>
<dbReference type="PANTHER" id="PTHR28087">
    <property type="entry name" value="ATPASE SYNTHESIS PROTEIN 25, MITOCHONDRIAL"/>
    <property type="match status" value="1"/>
</dbReference>
<keyword evidence="4 8" id="KW-0999">Mitochondrion inner membrane</keyword>
<evidence type="ECO:0000256" key="9">
    <source>
        <dbReference type="SAM" id="MobiDB-lite"/>
    </source>
</evidence>
<gene>
    <name evidence="10" type="ORF">C8A00DRAFT_18269</name>
</gene>
<keyword evidence="5 8" id="KW-0809">Transit peptide</keyword>
<proteinExistence type="inferred from homology"/>
<dbReference type="FunFam" id="3.30.460.10:FF:000044">
    <property type="entry name" value="ATPase synthesis protein 25, mitochondrial"/>
    <property type="match status" value="1"/>
</dbReference>
<organism evidence="10 11">
    <name type="scientific">Chaetomidium leptoderma</name>
    <dbReference type="NCBI Taxonomy" id="669021"/>
    <lineage>
        <taxon>Eukaryota</taxon>
        <taxon>Fungi</taxon>
        <taxon>Dikarya</taxon>
        <taxon>Ascomycota</taxon>
        <taxon>Pezizomycotina</taxon>
        <taxon>Sordariomycetes</taxon>
        <taxon>Sordariomycetidae</taxon>
        <taxon>Sordariales</taxon>
        <taxon>Chaetomiaceae</taxon>
        <taxon>Chaetomidium</taxon>
    </lineage>
</organism>
<keyword evidence="11" id="KW-1185">Reference proteome</keyword>
<dbReference type="GO" id="GO:0005743">
    <property type="term" value="C:mitochondrial inner membrane"/>
    <property type="evidence" value="ECO:0007669"/>
    <property type="project" value="UniProtKB-SubCell"/>
</dbReference>
<evidence type="ECO:0000256" key="3">
    <source>
        <dbReference type="ARBA" id="ARBA00010787"/>
    </source>
</evidence>
<comment type="function">
    <text evidence="8">Mitochondrial mRNA stabilization factor.</text>
</comment>
<comment type="function">
    <text evidence="1">Probable mitochondrial mRNA stabilization factor.</text>
</comment>
<dbReference type="Gene3D" id="3.30.460.10">
    <property type="entry name" value="Beta Polymerase, domain 2"/>
    <property type="match status" value="1"/>
</dbReference>
<dbReference type="AlphaFoldDB" id="A0AAN6VEY2"/>
<dbReference type="Proteomes" id="UP001302745">
    <property type="component" value="Unassembled WGS sequence"/>
</dbReference>
<dbReference type="GO" id="GO:0140053">
    <property type="term" value="P:mitochondrial gene expression"/>
    <property type="evidence" value="ECO:0007669"/>
    <property type="project" value="UniProtKB-UniRule"/>
</dbReference>
<dbReference type="InterPro" id="IPR040152">
    <property type="entry name" value="Atp25"/>
</dbReference>
<dbReference type="EMBL" id="MU857092">
    <property type="protein sequence ID" value="KAK4150162.1"/>
    <property type="molecule type" value="Genomic_DNA"/>
</dbReference>
<reference evidence="10" key="1">
    <citation type="journal article" date="2023" name="Mol. Phylogenet. Evol.">
        <title>Genome-scale phylogeny and comparative genomics of the fungal order Sordariales.</title>
        <authorList>
            <person name="Hensen N."/>
            <person name="Bonometti L."/>
            <person name="Westerberg I."/>
            <person name="Brannstrom I.O."/>
            <person name="Guillou S."/>
            <person name="Cros-Aarteil S."/>
            <person name="Calhoun S."/>
            <person name="Haridas S."/>
            <person name="Kuo A."/>
            <person name="Mondo S."/>
            <person name="Pangilinan J."/>
            <person name="Riley R."/>
            <person name="LaButti K."/>
            <person name="Andreopoulos B."/>
            <person name="Lipzen A."/>
            <person name="Chen C."/>
            <person name="Yan M."/>
            <person name="Daum C."/>
            <person name="Ng V."/>
            <person name="Clum A."/>
            <person name="Steindorff A."/>
            <person name="Ohm R.A."/>
            <person name="Martin F."/>
            <person name="Silar P."/>
            <person name="Natvig D.O."/>
            <person name="Lalanne C."/>
            <person name="Gautier V."/>
            <person name="Ament-Velasquez S.L."/>
            <person name="Kruys A."/>
            <person name="Hutchinson M.I."/>
            <person name="Powell A.J."/>
            <person name="Barry K."/>
            <person name="Miller A.N."/>
            <person name="Grigoriev I.V."/>
            <person name="Debuchy R."/>
            <person name="Gladieux P."/>
            <person name="Hiltunen Thoren M."/>
            <person name="Johannesson H."/>
        </authorList>
    </citation>
    <scope>NUCLEOTIDE SEQUENCE</scope>
    <source>
        <strain evidence="10">CBS 538.74</strain>
    </source>
</reference>
<comment type="subcellular location">
    <subcellularLocation>
        <location evidence="2 8">Mitochondrion inner membrane</location>
        <topology evidence="2 8">Peripheral membrane protein</topology>
        <orientation evidence="2 8">Matrix side</orientation>
    </subcellularLocation>
</comment>
<evidence type="ECO:0000256" key="5">
    <source>
        <dbReference type="ARBA" id="ARBA00022946"/>
    </source>
</evidence>
<name>A0AAN6VEY2_9PEZI</name>
<evidence type="ECO:0000313" key="11">
    <source>
        <dbReference type="Proteomes" id="UP001302745"/>
    </source>
</evidence>
<dbReference type="GO" id="GO:0048255">
    <property type="term" value="P:mRNA stabilization"/>
    <property type="evidence" value="ECO:0007669"/>
    <property type="project" value="TreeGrafter"/>
</dbReference>
<accession>A0AAN6VEY2</accession>
<dbReference type="PANTHER" id="PTHR28087:SF1">
    <property type="entry name" value="ATPASE SYNTHESIS PROTEIN 25, MITOCHONDRIAL"/>
    <property type="match status" value="1"/>
</dbReference>